<name>C7G1U7_STRGR</name>
<dbReference type="EMBL" id="AB476988">
    <property type="protein sequence ID" value="BAI23341.1"/>
    <property type="molecule type" value="Genomic_DNA"/>
</dbReference>
<protein>
    <recommendedName>
        <fullName evidence="1">Trypsin-co-occurring domain-containing protein</fullName>
    </recommendedName>
</protein>
<evidence type="ECO:0000259" key="1">
    <source>
        <dbReference type="Pfam" id="PF19631"/>
    </source>
</evidence>
<sequence>MSTRPGRWALWALSEDRAARPAHSLIDSDAFRAGSCWVWLVRGKTRRRDRRGRTDVGIIGLAQAVEQLRQELGEAQDAGSDQQLRFEIDEVELELQVELTKGAGPQGKVTFGIVSVGGDAKIERASTHRLLLRLTVRDEALGGERAKVSRDQEKGWDEEDA</sequence>
<dbReference type="Pfam" id="PF19631">
    <property type="entry name" value="Trypco2"/>
    <property type="match status" value="1"/>
</dbReference>
<reference evidence="2" key="1">
    <citation type="journal article" date="2009" name="J. Antibiot.">
        <title>Identification of the biosynthetic gene cluster of A-500359s in Streptomyces griseus SANK60196.</title>
        <authorList>
            <person name="Funabashi M."/>
            <person name="Nonaka K."/>
            <person name="Yada C."/>
            <person name="Hosobuchi M."/>
            <person name="Masuda N."/>
            <person name="Shibata T."/>
            <person name="Van Lanen S.G."/>
        </authorList>
    </citation>
    <scope>NUCLEOTIDE SEQUENCE</scope>
    <source>
        <strain evidence="2">SANK60196</strain>
    </source>
</reference>
<organism evidence="2">
    <name type="scientific">Streptomyces griseus</name>
    <dbReference type="NCBI Taxonomy" id="1911"/>
    <lineage>
        <taxon>Bacteria</taxon>
        <taxon>Bacillati</taxon>
        <taxon>Actinomycetota</taxon>
        <taxon>Actinomycetes</taxon>
        <taxon>Kitasatosporales</taxon>
        <taxon>Streptomycetaceae</taxon>
        <taxon>Streptomyces</taxon>
    </lineage>
</organism>
<evidence type="ECO:0000313" key="2">
    <source>
        <dbReference type="EMBL" id="BAI23341.1"/>
    </source>
</evidence>
<dbReference type="InterPro" id="IPR045608">
    <property type="entry name" value="Trypco2"/>
</dbReference>
<feature type="domain" description="Trypsin-co-occurring" evidence="1">
    <location>
        <begin position="59"/>
        <end position="135"/>
    </location>
</feature>
<proteinExistence type="predicted"/>
<dbReference type="AlphaFoldDB" id="C7G1U7"/>
<accession>C7G1U7</accession>